<dbReference type="EMBL" id="BJWL01000157">
    <property type="protein sequence ID" value="GFS32088.1"/>
    <property type="molecule type" value="Genomic_DNA"/>
</dbReference>
<accession>A0A7J0DDW6</accession>
<keyword evidence="3" id="KW-1185">Reference proteome</keyword>
<feature type="region of interest" description="Disordered" evidence="1">
    <location>
        <begin position="1"/>
        <end position="32"/>
    </location>
</feature>
<organism evidence="2 3">
    <name type="scientific">Actinidia rufa</name>
    <dbReference type="NCBI Taxonomy" id="165716"/>
    <lineage>
        <taxon>Eukaryota</taxon>
        <taxon>Viridiplantae</taxon>
        <taxon>Streptophyta</taxon>
        <taxon>Embryophyta</taxon>
        <taxon>Tracheophyta</taxon>
        <taxon>Spermatophyta</taxon>
        <taxon>Magnoliopsida</taxon>
        <taxon>eudicotyledons</taxon>
        <taxon>Gunneridae</taxon>
        <taxon>Pentapetalae</taxon>
        <taxon>asterids</taxon>
        <taxon>Ericales</taxon>
        <taxon>Actinidiaceae</taxon>
        <taxon>Actinidia</taxon>
    </lineage>
</organism>
<proteinExistence type="predicted"/>
<evidence type="ECO:0000313" key="3">
    <source>
        <dbReference type="Proteomes" id="UP000585474"/>
    </source>
</evidence>
<evidence type="ECO:0000256" key="1">
    <source>
        <dbReference type="SAM" id="MobiDB-lite"/>
    </source>
</evidence>
<name>A0A7J0DDW6_9ERIC</name>
<reference evidence="3" key="1">
    <citation type="submission" date="2019-07" db="EMBL/GenBank/DDBJ databases">
        <title>De Novo Assembly of kiwifruit Actinidia rufa.</title>
        <authorList>
            <person name="Sugita-Konishi S."/>
            <person name="Sato K."/>
            <person name="Mori E."/>
            <person name="Abe Y."/>
            <person name="Kisaki G."/>
            <person name="Hamano K."/>
            <person name="Suezawa K."/>
            <person name="Otani M."/>
            <person name="Fukuda T."/>
            <person name="Manabe T."/>
            <person name="Gomi K."/>
            <person name="Tabuchi M."/>
            <person name="Akimitsu K."/>
            <person name="Kataoka I."/>
        </authorList>
    </citation>
    <scope>NUCLEOTIDE SEQUENCE [LARGE SCALE GENOMIC DNA]</scope>
    <source>
        <strain evidence="3">cv. Fuchu</strain>
    </source>
</reference>
<sequence length="245" mass="27478">MITSSGRGNAKGKSTDGVATLGDEGESRRSRDELRPVSQLEVKFELKLGSYVKIMAHLRAQIRWYNLYSFPSVSPLLCSDIGIHFVRMSKRISLKKISQKVEEAKGMNVVTKSTPATKRVVIRKKRLREEASNVSAIVLGFSLAIRVGTSGMMLHSKFLEHNQPRWRCRIEEERSPHQEEGCGGIQVFRSLPREAVESVASKYFSEGFNFYEGQLAHYHPNLGIDLDGMGLVSRPEIQPMRIAGA</sequence>
<comment type="caution">
    <text evidence="2">The sequence shown here is derived from an EMBL/GenBank/DDBJ whole genome shotgun (WGS) entry which is preliminary data.</text>
</comment>
<evidence type="ECO:0000313" key="2">
    <source>
        <dbReference type="EMBL" id="GFS32088.1"/>
    </source>
</evidence>
<dbReference type="Proteomes" id="UP000585474">
    <property type="component" value="Unassembled WGS sequence"/>
</dbReference>
<gene>
    <name evidence="2" type="ORF">Acr_00g0020750</name>
</gene>
<dbReference type="AlphaFoldDB" id="A0A7J0DDW6"/>
<protein>
    <submittedName>
        <fullName evidence="2">Uncharacterized protein</fullName>
    </submittedName>
</protein>